<dbReference type="InterPro" id="IPR002676">
    <property type="entry name" value="RimM_N"/>
</dbReference>
<evidence type="ECO:0000313" key="4">
    <source>
        <dbReference type="EMBL" id="KXA62563.1"/>
    </source>
</evidence>
<keyword evidence="1" id="KW-0690">Ribosome biogenesis</keyword>
<evidence type="ECO:0000259" key="2">
    <source>
        <dbReference type="Pfam" id="PF01782"/>
    </source>
</evidence>
<feature type="domain" description="RimM N-terminal" evidence="2">
    <location>
        <begin position="8"/>
        <end position="86"/>
    </location>
</feature>
<comment type="similarity">
    <text evidence="1">Belongs to the RimM family.</text>
</comment>
<organism evidence="4">
    <name type="scientific">Veillonella atypica</name>
    <dbReference type="NCBI Taxonomy" id="39777"/>
    <lineage>
        <taxon>Bacteria</taxon>
        <taxon>Bacillati</taxon>
        <taxon>Bacillota</taxon>
        <taxon>Negativicutes</taxon>
        <taxon>Veillonellales</taxon>
        <taxon>Veillonellaceae</taxon>
        <taxon>Veillonella</taxon>
    </lineage>
</organism>
<dbReference type="EMBL" id="LRQT01000088">
    <property type="protein sequence ID" value="KXA62563.1"/>
    <property type="molecule type" value="Genomic_DNA"/>
</dbReference>
<dbReference type="Pfam" id="PF01782">
    <property type="entry name" value="RimM"/>
    <property type="match status" value="1"/>
</dbReference>
<dbReference type="GO" id="GO:0042274">
    <property type="term" value="P:ribosomal small subunit biogenesis"/>
    <property type="evidence" value="ECO:0007669"/>
    <property type="project" value="UniProtKB-UniRule"/>
</dbReference>
<dbReference type="InterPro" id="IPR011033">
    <property type="entry name" value="PRC_barrel-like_sf"/>
</dbReference>
<dbReference type="GO" id="GO:0006364">
    <property type="term" value="P:rRNA processing"/>
    <property type="evidence" value="ECO:0007669"/>
    <property type="project" value="UniProtKB-UniRule"/>
</dbReference>
<dbReference type="NCBIfam" id="TIGR02273">
    <property type="entry name" value="16S_RimM"/>
    <property type="match status" value="1"/>
</dbReference>
<protein>
    <recommendedName>
        <fullName evidence="1">Ribosome maturation factor RimM</fullName>
    </recommendedName>
</protein>
<evidence type="ECO:0000313" key="5">
    <source>
        <dbReference type="Proteomes" id="UP000070226"/>
    </source>
</evidence>
<dbReference type="GO" id="GO:0005840">
    <property type="term" value="C:ribosome"/>
    <property type="evidence" value="ECO:0007669"/>
    <property type="project" value="InterPro"/>
</dbReference>
<dbReference type="AlphaFoldDB" id="A0A133S2B6"/>
<dbReference type="InterPro" id="IPR056792">
    <property type="entry name" value="PRC_RimM"/>
</dbReference>
<keyword evidence="1" id="KW-0698">rRNA processing</keyword>
<dbReference type="InterPro" id="IPR011961">
    <property type="entry name" value="RimM"/>
</dbReference>
<dbReference type="HAMAP" id="MF_00014">
    <property type="entry name" value="Ribosome_mat_RimM"/>
    <property type="match status" value="1"/>
</dbReference>
<dbReference type="STRING" id="39777.B7L28_00245"/>
<dbReference type="PANTHER" id="PTHR33692:SF1">
    <property type="entry name" value="RIBOSOME MATURATION FACTOR RIMM"/>
    <property type="match status" value="1"/>
</dbReference>
<evidence type="ECO:0000259" key="3">
    <source>
        <dbReference type="Pfam" id="PF24986"/>
    </source>
</evidence>
<name>A0A133S2B6_9FIRM</name>
<gene>
    <name evidence="1" type="primary">rimM</name>
    <name evidence="4" type="ORF">HMPREF3233_01592</name>
</gene>
<keyword evidence="1" id="KW-0963">Cytoplasm</keyword>
<comment type="caution">
    <text evidence="4">The sequence shown here is derived from an EMBL/GenBank/DDBJ whole genome shotgun (WGS) entry which is preliminary data.</text>
</comment>
<dbReference type="GO" id="GO:0043022">
    <property type="term" value="F:ribosome binding"/>
    <property type="evidence" value="ECO:0007669"/>
    <property type="project" value="InterPro"/>
</dbReference>
<reference evidence="4 5" key="1">
    <citation type="submission" date="2016-01" db="EMBL/GenBank/DDBJ databases">
        <authorList>
            <person name="Oliw E.H."/>
        </authorList>
    </citation>
    <scope>NUCLEOTIDE SEQUENCE [LARGE SCALE GENOMIC DNA]</scope>
    <source>
        <strain evidence="4 5">CMW7756B</strain>
    </source>
</reference>
<comment type="subcellular location">
    <subcellularLocation>
        <location evidence="1">Cytoplasm</location>
    </subcellularLocation>
</comment>
<comment type="function">
    <text evidence="1">An accessory protein needed during the final step in the assembly of 30S ribosomal subunit, possibly for assembly of the head region. Essential for efficient processing of 16S rRNA. May be needed both before and after RbfA during the maturation of 16S rRNA. It has affinity for free ribosomal 30S subunits but not for 70S ribosomes.</text>
</comment>
<dbReference type="InterPro" id="IPR009000">
    <property type="entry name" value="Transl_B-barrel_sf"/>
</dbReference>
<dbReference type="PATRIC" id="fig|39777.7.peg.1558"/>
<keyword evidence="1" id="KW-0143">Chaperone</keyword>
<accession>A0A133S2B6</accession>
<sequence>MKPNDFITIGVIIAPHGVRGDLRIMPRTDFPERFMHMDACYIDGKEYHVASARFHKQFVLASFKEIPDRNAAELFSKKEIQVRREDLVELPEGRYYIFDMIGLEVQDTKGNVLGTLTDVLQPGANDVYVVSKEGEPDQLFAAIDDVIIDIDMDKRMMIVDPPEWV</sequence>
<dbReference type="Pfam" id="PF24986">
    <property type="entry name" value="PRC_RimM"/>
    <property type="match status" value="1"/>
</dbReference>
<dbReference type="SUPFAM" id="SSF50346">
    <property type="entry name" value="PRC-barrel domain"/>
    <property type="match status" value="1"/>
</dbReference>
<proteinExistence type="inferred from homology"/>
<dbReference type="Proteomes" id="UP000070226">
    <property type="component" value="Unassembled WGS sequence"/>
</dbReference>
<comment type="domain">
    <text evidence="1">The PRC barrel domain binds ribosomal protein uS19.</text>
</comment>
<dbReference type="GeneID" id="57775183"/>
<evidence type="ECO:0000256" key="1">
    <source>
        <dbReference type="HAMAP-Rule" id="MF_00014"/>
    </source>
</evidence>
<feature type="domain" description="Ribosome maturation factor RimM PRC barrel" evidence="3">
    <location>
        <begin position="98"/>
        <end position="163"/>
    </location>
</feature>
<dbReference type="InterPro" id="IPR036976">
    <property type="entry name" value="RimM_N_sf"/>
</dbReference>
<dbReference type="SUPFAM" id="SSF50447">
    <property type="entry name" value="Translation proteins"/>
    <property type="match status" value="1"/>
</dbReference>
<comment type="subunit">
    <text evidence="1">Binds ribosomal protein uS19.</text>
</comment>
<dbReference type="RefSeq" id="WP_005382994.1">
    <property type="nucleotide sequence ID" value="NZ_CABKSO010000001.1"/>
</dbReference>
<dbReference type="Gene3D" id="2.30.30.240">
    <property type="entry name" value="PRC-barrel domain"/>
    <property type="match status" value="1"/>
</dbReference>
<dbReference type="GO" id="GO:0005737">
    <property type="term" value="C:cytoplasm"/>
    <property type="evidence" value="ECO:0007669"/>
    <property type="project" value="UniProtKB-SubCell"/>
</dbReference>
<dbReference type="PANTHER" id="PTHR33692">
    <property type="entry name" value="RIBOSOME MATURATION FACTOR RIMM"/>
    <property type="match status" value="1"/>
</dbReference>
<dbReference type="Gene3D" id="2.40.30.60">
    <property type="entry name" value="RimM"/>
    <property type="match status" value="1"/>
</dbReference>